<evidence type="ECO:0000313" key="4">
    <source>
        <dbReference type="EMBL" id="KOO30345.1"/>
    </source>
</evidence>
<dbReference type="InterPro" id="IPR002909">
    <property type="entry name" value="IPT_dom"/>
</dbReference>
<feature type="region of interest" description="Disordered" evidence="2">
    <location>
        <begin position="702"/>
        <end position="756"/>
    </location>
</feature>
<dbReference type="PANTHER" id="PTHR46769">
    <property type="entry name" value="POLYCYSTIC KIDNEY AND HEPATIC DISEASE 1 (AUTOSOMAL RECESSIVE)-LIKE 1"/>
    <property type="match status" value="1"/>
</dbReference>
<feature type="domain" description="IPT/TIG" evidence="3">
    <location>
        <begin position="466"/>
        <end position="562"/>
    </location>
</feature>
<dbReference type="CDD" id="cd00102">
    <property type="entry name" value="IPT"/>
    <property type="match status" value="4"/>
</dbReference>
<feature type="compositionally biased region" description="Pro residues" evidence="2">
    <location>
        <begin position="709"/>
        <end position="732"/>
    </location>
</feature>
<feature type="domain" description="IPT/TIG" evidence="3">
    <location>
        <begin position="878"/>
        <end position="1011"/>
    </location>
</feature>
<accession>A0A0M0JUX5</accession>
<evidence type="ECO:0000313" key="5">
    <source>
        <dbReference type="Proteomes" id="UP000037460"/>
    </source>
</evidence>
<feature type="domain" description="IPT/TIG" evidence="3">
    <location>
        <begin position="787"/>
        <end position="876"/>
    </location>
</feature>
<dbReference type="Gene3D" id="2.60.120.200">
    <property type="match status" value="1"/>
</dbReference>
<dbReference type="EMBL" id="JWZX01002244">
    <property type="protein sequence ID" value="KOO30345.1"/>
    <property type="molecule type" value="Genomic_DNA"/>
</dbReference>
<dbReference type="Pfam" id="PF01833">
    <property type="entry name" value="TIG"/>
    <property type="match status" value="4"/>
</dbReference>
<evidence type="ECO:0000256" key="2">
    <source>
        <dbReference type="SAM" id="MobiDB-lite"/>
    </source>
</evidence>
<name>A0A0M0JUX5_9EUKA</name>
<feature type="region of interest" description="Disordered" evidence="2">
    <location>
        <begin position="1"/>
        <end position="22"/>
    </location>
</feature>
<dbReference type="Gene3D" id="2.60.40.10">
    <property type="entry name" value="Immunoglobulins"/>
    <property type="match status" value="8"/>
</dbReference>
<feature type="domain" description="IPT/TIG" evidence="3">
    <location>
        <begin position="344"/>
        <end position="464"/>
    </location>
</feature>
<proteinExistence type="predicted"/>
<evidence type="ECO:0000259" key="3">
    <source>
        <dbReference type="SMART" id="SM00429"/>
    </source>
</evidence>
<dbReference type="Proteomes" id="UP000037460">
    <property type="component" value="Unassembled WGS sequence"/>
</dbReference>
<dbReference type="SMART" id="SM00429">
    <property type="entry name" value="IPT"/>
    <property type="match status" value="9"/>
</dbReference>
<feature type="compositionally biased region" description="Gly residues" evidence="2">
    <location>
        <begin position="1"/>
        <end position="11"/>
    </location>
</feature>
<evidence type="ECO:0000256" key="1">
    <source>
        <dbReference type="ARBA" id="ARBA00022729"/>
    </source>
</evidence>
<feature type="domain" description="IPT/TIG" evidence="3">
    <location>
        <begin position="1138"/>
        <end position="1240"/>
    </location>
</feature>
<dbReference type="PANTHER" id="PTHR46769:SF2">
    <property type="entry name" value="FIBROCYSTIN-L ISOFORM 2 PRECURSOR-RELATED"/>
    <property type="match status" value="1"/>
</dbReference>
<dbReference type="OrthoDB" id="125363at2759"/>
<comment type="caution">
    <text evidence="4">The sequence shown here is derived from an EMBL/GenBank/DDBJ whole genome shotgun (WGS) entry which is preliminary data.</text>
</comment>
<feature type="domain" description="IPT/TIG" evidence="3">
    <location>
        <begin position="1442"/>
        <end position="1541"/>
    </location>
</feature>
<keyword evidence="5" id="KW-1185">Reference proteome</keyword>
<protein>
    <recommendedName>
        <fullName evidence="3">IPT/TIG domain-containing protein</fullName>
    </recommendedName>
</protein>
<feature type="domain" description="IPT/TIG" evidence="3">
    <location>
        <begin position="1295"/>
        <end position="1416"/>
    </location>
</feature>
<dbReference type="SUPFAM" id="SSF81296">
    <property type="entry name" value="E set domains"/>
    <property type="match status" value="4"/>
</dbReference>
<dbReference type="InterPro" id="IPR052387">
    <property type="entry name" value="Fibrocystin"/>
</dbReference>
<organism evidence="4 5">
    <name type="scientific">Chrysochromulina tobinii</name>
    <dbReference type="NCBI Taxonomy" id="1460289"/>
    <lineage>
        <taxon>Eukaryota</taxon>
        <taxon>Haptista</taxon>
        <taxon>Haptophyta</taxon>
        <taxon>Prymnesiophyceae</taxon>
        <taxon>Prymnesiales</taxon>
        <taxon>Chrysochromulinaceae</taxon>
        <taxon>Chrysochromulina</taxon>
    </lineage>
</organism>
<feature type="domain" description="IPT/TIG" evidence="3">
    <location>
        <begin position="35"/>
        <end position="158"/>
    </location>
</feature>
<keyword evidence="1" id="KW-0732">Signal</keyword>
<gene>
    <name evidence="4" type="ORF">Ctob_006288</name>
</gene>
<feature type="domain" description="IPT/TIG" evidence="3">
    <location>
        <begin position="564"/>
        <end position="700"/>
    </location>
</feature>
<dbReference type="InterPro" id="IPR013783">
    <property type="entry name" value="Ig-like_fold"/>
</dbReference>
<sequence>MGLVLAGGHGEGVPAADDPEYVQGEPEPVRFLYFRTELIALTPSGAPVNGGTMVTLEGAGFSSMLDNNDLSTSTDGTSGASGNRTEPLCKFTFGTAGPPEIVTGTSRGSSLVCQAPRAPVAGRAPVLVSLNGVDYSQFPVSGSVMGVYALHYYSFEYVNGELPPTTVRLTSMGSANGGGYVANGRVRGQVYMTRGVRYTLEVVAPGNPLCLTFASLGGPLAVQLLLTTGPNINPLEYGEMSFVPDASLPAAFYYQSTIFPFDSFDPAVQRINLLEPQGISRLRFGVRPDDPNSQLAPFLARNGSVIETRVPPMPNGTRLVGVVFSPNGAEEDYVGPLNYTYHDELELHAVSPAGSPIDGGTELLVTGAFLDQVADVLTDDRVRCLFDASDSVAAPDGPLVLPQASPITFRNTTHLICRSPPSWLGRPPYLMHGAPLRKEVRTVRLRVALNGVSGSVASVPFEYFAQPNISGLLPRAGPVDGGTLVLLSGRGLLNYNDTNDRAVCRFGVAAAKLFVLNDTAALCTSPPAAAGGAVPGVVPVQVALNGVDFGTLPWQQAPFEYHAPLTISAVWPLGGVAEGGTVVTVRGSGFALRHTERRPYGAPDAPKCLFGDTLSVGWTPNVTDTARWAPADLTTRVVGAGALGTTLALLRESETNWSFVETLDDAYVICRLPPLFNGTPGTARNMSIALSLNGQQFSYGGAAAQGSAPMPPSMPPPAFPPASPSPASPPDVPADAAGSGDVGSGSGDALGNVTDAHFDSGDAGGATWLPPLTIGPRSNVSFVVYDRPIVSQLTPSAGSGVGHTLVRLHGYGLAPLYIPGVSLCHFGPQSTPIDDTRDGSLSCRSPPAGVSRAVVGITLNGQDDHTSEPPLHFTFYADPWLVSVVPNGGPVEGGTVLTIRGYGLQGGAVADNELLPRCKLCHAHAWRYAPTRCALGADADGRPLPSGEYSNGTRALATAPSDGGVLGALDDDPAIEAILCVTPPVPNGTVPLELALNGVDGSPSDLRFTFFPQPSCLGISSHLISLAEISLTATPLATPAAGGTVVTLHGAGFDAFGAVPHASAWSADGGASASHRLVSRCRFGNIDVPVLDMTAERAVCRTPDLRHLVPSARAPPVSVPVSISLNGEPTNHVGCGANLTVYMVHLSALSPYAGPTAGGTRLVVLGEGFHSLGTDGDAPAPLYGRRALCRFATGIVNATLESDGLLRCISPPSMGGRRTAALSVTINGKDFVGGEDFLFDPRVAAIGPRREGLLGRGAALDAATLAILEPRPTVALGAGEYVPGAPTLSFVYFEHPELLGLSPVGGPIDGLTVVALTVRAPLTVRDLMVLRCRFGDAETRVAATLEAHPSAIAQRAGNATGNGTGDGTDDLLLSAGNATTILCLAQPTTAPADVEVTLSLNGQQYVGSAALMFSALPSAALLGPDGARAEALPGLRYRFYARPEVHAVAPRQGPAAGGTLLTVFGRGFLGNHLHGGNHSCCCRVGIEPGALVPATARSDTQIVCVAPPYAPKSTATLPSAHTIVVSLNGGAQWHANSSSIDPAITLAQAGEVAFRYTCDVTSLATCLRYAGCGWCYDGTDGESSSQRDYDRYIEGPGDGSGGFPSASGAAPEPWYVGLQGRHFFLRQVTNPDQGDFTPVWDGPHLLTVPPVVGNFMVRANESSQFSAYLASDFEIRHFGTAGCGAQPARCGLRTVGAAAAGGVHHGGAQRNATLLRGRPMDAGALWQREPLPLSRGFETSFSFRIADRTLCTAGPRANESGCIEDAVVGGGGFAFVIQTALDGADALGCAGSGLGLGRRLPNCTACVGPALAIQLVTHSHLRYGLHGEPIWNGRNELKLLSDRCHERSVPPPPPPTGPRLPVPRNMSEAAWAEALATAARPTVWDQEDYEPTETMTTLQATILSPLVYIDDGAFHQDESNLIVAILGSYHQGGSAVIVLSVHGGARLEQDVSNLLVAILGSPHQGGPAGVVLSAHDGARLE</sequence>
<reference evidence="5" key="1">
    <citation type="journal article" date="2015" name="PLoS Genet.">
        <title>Genome Sequence and Transcriptome Analyses of Chrysochromulina tobin: Metabolic Tools for Enhanced Algal Fitness in the Prominent Order Prymnesiales (Haptophyceae).</title>
        <authorList>
            <person name="Hovde B.T."/>
            <person name="Deodato C.R."/>
            <person name="Hunsperger H.M."/>
            <person name="Ryken S.A."/>
            <person name="Yost W."/>
            <person name="Jha R.K."/>
            <person name="Patterson J."/>
            <person name="Monnat R.J. Jr."/>
            <person name="Barlow S.B."/>
            <person name="Starkenburg S.R."/>
            <person name="Cattolico R.A."/>
        </authorList>
    </citation>
    <scope>NUCLEOTIDE SEQUENCE</scope>
    <source>
        <strain evidence="5">CCMP291</strain>
    </source>
</reference>
<dbReference type="InterPro" id="IPR014756">
    <property type="entry name" value="Ig_E-set"/>
</dbReference>